<reference evidence="1 2" key="1">
    <citation type="journal article" date="2024" name="G3 (Bethesda)">
        <title>Genome assembly of Hibiscus sabdariffa L. provides insights into metabolisms of medicinal natural products.</title>
        <authorList>
            <person name="Kim T."/>
        </authorList>
    </citation>
    <scope>NUCLEOTIDE SEQUENCE [LARGE SCALE GENOMIC DNA]</scope>
    <source>
        <strain evidence="1">TK-2024</strain>
        <tissue evidence="1">Old leaves</tissue>
    </source>
</reference>
<evidence type="ECO:0000313" key="2">
    <source>
        <dbReference type="Proteomes" id="UP001396334"/>
    </source>
</evidence>
<keyword evidence="2" id="KW-1185">Reference proteome</keyword>
<evidence type="ECO:0000313" key="1">
    <source>
        <dbReference type="EMBL" id="KAK8988365.1"/>
    </source>
</evidence>
<sequence length="80" mass="9001">MFYCEIAVGMYCALPYALSQVLSHFVHACSFRYIPWFGNKVAYILASDGSLGSEDCFWVEEVSCVAQSDVDEDRHLSKPP</sequence>
<accession>A0ABR2PJI8</accession>
<proteinExistence type="predicted"/>
<dbReference type="EMBL" id="JBBPBN010000058">
    <property type="protein sequence ID" value="KAK8988365.1"/>
    <property type="molecule type" value="Genomic_DNA"/>
</dbReference>
<comment type="caution">
    <text evidence="1">The sequence shown here is derived from an EMBL/GenBank/DDBJ whole genome shotgun (WGS) entry which is preliminary data.</text>
</comment>
<protein>
    <submittedName>
        <fullName evidence="1">Uncharacterized protein</fullName>
    </submittedName>
</protein>
<dbReference type="Proteomes" id="UP001396334">
    <property type="component" value="Unassembled WGS sequence"/>
</dbReference>
<organism evidence="1 2">
    <name type="scientific">Hibiscus sabdariffa</name>
    <name type="common">roselle</name>
    <dbReference type="NCBI Taxonomy" id="183260"/>
    <lineage>
        <taxon>Eukaryota</taxon>
        <taxon>Viridiplantae</taxon>
        <taxon>Streptophyta</taxon>
        <taxon>Embryophyta</taxon>
        <taxon>Tracheophyta</taxon>
        <taxon>Spermatophyta</taxon>
        <taxon>Magnoliopsida</taxon>
        <taxon>eudicotyledons</taxon>
        <taxon>Gunneridae</taxon>
        <taxon>Pentapetalae</taxon>
        <taxon>rosids</taxon>
        <taxon>malvids</taxon>
        <taxon>Malvales</taxon>
        <taxon>Malvaceae</taxon>
        <taxon>Malvoideae</taxon>
        <taxon>Hibiscus</taxon>
    </lineage>
</organism>
<name>A0ABR2PJI8_9ROSI</name>
<gene>
    <name evidence="1" type="ORF">V6N11_061123</name>
</gene>